<feature type="signal peptide" evidence="2">
    <location>
        <begin position="1"/>
        <end position="28"/>
    </location>
</feature>
<dbReference type="OMA" id="RINIEAC"/>
<accession>B7GBK8</accession>
<dbReference type="RefSeq" id="XP_002184621.1">
    <property type="nucleotide sequence ID" value="XM_002184585.1"/>
</dbReference>
<keyword evidence="1" id="KW-0812">Transmembrane</keyword>
<dbReference type="KEGG" id="pti:PHATRDRAFT_49822"/>
<reference evidence="4" key="2">
    <citation type="submission" date="2008-08" db="EMBL/GenBank/DDBJ databases">
        <authorList>
            <consortium name="Diatom Consortium"/>
            <person name="Grigoriev I."/>
            <person name="Grimwood J."/>
            <person name="Kuo A."/>
            <person name="Otillar R.P."/>
            <person name="Salamov A."/>
            <person name="Detter J.C."/>
            <person name="Lindquist E."/>
            <person name="Shapiro H."/>
            <person name="Lucas S."/>
            <person name="Glavina del Rio T."/>
            <person name="Pitluck S."/>
            <person name="Rokhsar D."/>
            <person name="Bowler C."/>
        </authorList>
    </citation>
    <scope>GENOME REANNOTATION</scope>
    <source>
        <strain evidence="4">CCAP 1055/1</strain>
    </source>
</reference>
<evidence type="ECO:0000256" key="1">
    <source>
        <dbReference type="SAM" id="Phobius"/>
    </source>
</evidence>
<dbReference type="GeneID" id="7198480"/>
<keyword evidence="4" id="KW-1185">Reference proteome</keyword>
<keyword evidence="1" id="KW-0472">Membrane</keyword>
<evidence type="ECO:0000313" key="3">
    <source>
        <dbReference type="EMBL" id="EEC44020.1"/>
    </source>
</evidence>
<dbReference type="InterPro" id="IPR025333">
    <property type="entry name" value="DUF4239"/>
</dbReference>
<dbReference type="Proteomes" id="UP000000759">
    <property type="component" value="Chromosome 24"/>
</dbReference>
<dbReference type="Pfam" id="PF14023">
    <property type="entry name" value="Bestrophin-like"/>
    <property type="match status" value="1"/>
</dbReference>
<keyword evidence="1" id="KW-1133">Transmembrane helix</keyword>
<feature type="transmembrane region" description="Helical" evidence="1">
    <location>
        <begin position="272"/>
        <end position="292"/>
    </location>
</feature>
<evidence type="ECO:0000313" key="4">
    <source>
        <dbReference type="Proteomes" id="UP000000759"/>
    </source>
</evidence>
<protein>
    <submittedName>
        <fullName evidence="3">Uncharacterized protein</fullName>
    </submittedName>
</protein>
<gene>
    <name evidence="3" type="ORF">PHATRDRAFT_49822</name>
</gene>
<dbReference type="PaxDb" id="2850-Phatr49822"/>
<dbReference type="OrthoDB" id="434276at2759"/>
<evidence type="ECO:0000256" key="2">
    <source>
        <dbReference type="SAM" id="SignalP"/>
    </source>
</evidence>
<feature type="chain" id="PRO_5002855991" evidence="2">
    <location>
        <begin position="29"/>
        <end position="357"/>
    </location>
</feature>
<proteinExistence type="predicted"/>
<keyword evidence="2" id="KW-0732">Signal</keyword>
<dbReference type="HOGENOM" id="CLU_777222_0_0_1"/>
<sequence length="357" mass="39277">MLLSMLRPAAGCCLYLQLLVLSFSCVESFLTPSHLQNGLNGFSGLRYFHITGAPRLTVPLSESIDANRERATLSRIVVEDFALLITPAAMAGIAFSQYKDTSVAFHNFVEVASQNTWSPVDGGAYLTDLITPALNGPVTTVISILFATLVSMTVSNLLTRQNTMARALAEIIDDARRTEIHIENFPEPFRSRADSLVDSFVRGVFEDAAQKKICPVSLRSRQELGSLLKLLNQLSLEPNAPGMILGEAYAAVNRIIDHRSNLIAAYQTRFPIWHYGNLAILALAICVIFLMLTDKSALLFLGGFQLRMCWSMLIGTFAMLAVVIYDLNTPLSGVFKIVESTNMNSATRKTYGNILED</sequence>
<dbReference type="InParanoid" id="B7GBK8"/>
<organism evidence="3 4">
    <name type="scientific">Phaeodactylum tricornutum (strain CCAP 1055/1)</name>
    <dbReference type="NCBI Taxonomy" id="556484"/>
    <lineage>
        <taxon>Eukaryota</taxon>
        <taxon>Sar</taxon>
        <taxon>Stramenopiles</taxon>
        <taxon>Ochrophyta</taxon>
        <taxon>Bacillariophyta</taxon>
        <taxon>Bacillariophyceae</taxon>
        <taxon>Bacillariophycidae</taxon>
        <taxon>Naviculales</taxon>
        <taxon>Phaeodactylaceae</taxon>
        <taxon>Phaeodactylum</taxon>
    </lineage>
</organism>
<feature type="transmembrane region" description="Helical" evidence="1">
    <location>
        <begin position="304"/>
        <end position="325"/>
    </location>
</feature>
<dbReference type="AlphaFoldDB" id="B7GBK8"/>
<name>B7GBK8_PHATC</name>
<reference evidence="3 4" key="1">
    <citation type="journal article" date="2008" name="Nature">
        <title>The Phaeodactylum genome reveals the evolutionary history of diatom genomes.</title>
        <authorList>
            <person name="Bowler C."/>
            <person name="Allen A.E."/>
            <person name="Badger J.H."/>
            <person name="Grimwood J."/>
            <person name="Jabbari K."/>
            <person name="Kuo A."/>
            <person name="Maheswari U."/>
            <person name="Martens C."/>
            <person name="Maumus F."/>
            <person name="Otillar R.P."/>
            <person name="Rayko E."/>
            <person name="Salamov A."/>
            <person name="Vandepoele K."/>
            <person name="Beszteri B."/>
            <person name="Gruber A."/>
            <person name="Heijde M."/>
            <person name="Katinka M."/>
            <person name="Mock T."/>
            <person name="Valentin K."/>
            <person name="Verret F."/>
            <person name="Berges J.A."/>
            <person name="Brownlee C."/>
            <person name="Cadoret J.P."/>
            <person name="Chiovitti A."/>
            <person name="Choi C.J."/>
            <person name="Coesel S."/>
            <person name="De Martino A."/>
            <person name="Detter J.C."/>
            <person name="Durkin C."/>
            <person name="Falciatore A."/>
            <person name="Fournet J."/>
            <person name="Haruta M."/>
            <person name="Huysman M.J."/>
            <person name="Jenkins B.D."/>
            <person name="Jiroutova K."/>
            <person name="Jorgensen R.E."/>
            <person name="Joubert Y."/>
            <person name="Kaplan A."/>
            <person name="Kroger N."/>
            <person name="Kroth P.G."/>
            <person name="La Roche J."/>
            <person name="Lindquist E."/>
            <person name="Lommer M."/>
            <person name="Martin-Jezequel V."/>
            <person name="Lopez P.J."/>
            <person name="Lucas S."/>
            <person name="Mangogna M."/>
            <person name="McGinnis K."/>
            <person name="Medlin L.K."/>
            <person name="Montsant A."/>
            <person name="Oudot-Le Secq M.P."/>
            <person name="Napoli C."/>
            <person name="Obornik M."/>
            <person name="Parker M.S."/>
            <person name="Petit J.L."/>
            <person name="Porcel B.M."/>
            <person name="Poulsen N."/>
            <person name="Robison M."/>
            <person name="Rychlewski L."/>
            <person name="Rynearson T.A."/>
            <person name="Schmutz J."/>
            <person name="Shapiro H."/>
            <person name="Siaut M."/>
            <person name="Stanley M."/>
            <person name="Sussman M.R."/>
            <person name="Taylor A.R."/>
            <person name="Vardi A."/>
            <person name="von Dassow P."/>
            <person name="Vyverman W."/>
            <person name="Willis A."/>
            <person name="Wyrwicz L.S."/>
            <person name="Rokhsar D.S."/>
            <person name="Weissenbach J."/>
            <person name="Armbrust E.V."/>
            <person name="Green B.R."/>
            <person name="Van de Peer Y."/>
            <person name="Grigoriev I.V."/>
        </authorList>
    </citation>
    <scope>NUCLEOTIDE SEQUENCE [LARGE SCALE GENOMIC DNA]</scope>
    <source>
        <strain evidence="3 4">CCAP 1055/1</strain>
    </source>
</reference>
<dbReference type="PROSITE" id="PS51257">
    <property type="entry name" value="PROKAR_LIPOPROTEIN"/>
    <property type="match status" value="1"/>
</dbReference>
<dbReference type="EMBL" id="CM000626">
    <property type="protein sequence ID" value="EEC44020.1"/>
    <property type="molecule type" value="Genomic_DNA"/>
</dbReference>